<dbReference type="EMBL" id="AAOW01000005">
    <property type="protein sequence ID" value="EAR61896.1"/>
    <property type="molecule type" value="Genomic_DNA"/>
</dbReference>
<evidence type="ECO:0008006" key="4">
    <source>
        <dbReference type="Google" id="ProtNLM"/>
    </source>
</evidence>
<accession>A0A7U8C8P3</accession>
<sequence length="111" mass="12086">MNLKAILTSIILAISLVAAPAWAISKDDAKAQGLIGERNNGYLGIITSSPNADLKNLVTGINNKRRAAYDKGAKKAGVERSVFELRMGQRLQDRAPSGHYIQLPNGKWQKK</sequence>
<keyword evidence="1" id="KW-0732">Signal</keyword>
<proteinExistence type="predicted"/>
<reference evidence="2 3" key="1">
    <citation type="submission" date="2006-02" db="EMBL/GenBank/DDBJ databases">
        <authorList>
            <person name="Pinhassi J."/>
            <person name="Pedros-Alio C."/>
            <person name="Ferriera S."/>
            <person name="Johnson J."/>
            <person name="Kravitz S."/>
            <person name="Halpern A."/>
            <person name="Remington K."/>
            <person name="Beeson K."/>
            <person name="Tran B."/>
            <person name="Rogers Y.-H."/>
            <person name="Friedman R."/>
            <person name="Venter J.C."/>
        </authorList>
    </citation>
    <scope>NUCLEOTIDE SEQUENCE [LARGE SCALE GENOMIC DNA]</scope>
    <source>
        <strain evidence="2 3">MED92</strain>
    </source>
</reference>
<protein>
    <recommendedName>
        <fullName evidence="4">DUF1318 domain-containing protein</fullName>
    </recommendedName>
</protein>
<keyword evidence="3" id="KW-1185">Reference proteome</keyword>
<dbReference type="InterPro" id="IPR008309">
    <property type="entry name" value="YdbL"/>
</dbReference>
<name>A0A7U8C8P3_NEPCE</name>
<dbReference type="Proteomes" id="UP000002171">
    <property type="component" value="Unassembled WGS sequence"/>
</dbReference>
<comment type="caution">
    <text evidence="2">The sequence shown here is derived from an EMBL/GenBank/DDBJ whole genome shotgun (WGS) entry which is preliminary data.</text>
</comment>
<dbReference type="PIRSF" id="PIRSF025560">
    <property type="entry name" value="UCP025560"/>
    <property type="match status" value="1"/>
</dbReference>
<evidence type="ECO:0000256" key="1">
    <source>
        <dbReference type="SAM" id="SignalP"/>
    </source>
</evidence>
<organism evidence="2 3">
    <name type="scientific">Neptuniibacter caesariensis</name>
    <dbReference type="NCBI Taxonomy" id="207954"/>
    <lineage>
        <taxon>Bacteria</taxon>
        <taxon>Pseudomonadati</taxon>
        <taxon>Pseudomonadota</taxon>
        <taxon>Gammaproteobacteria</taxon>
        <taxon>Oceanospirillales</taxon>
        <taxon>Oceanospirillaceae</taxon>
        <taxon>Neptuniibacter</taxon>
    </lineage>
</organism>
<feature type="signal peptide" evidence="1">
    <location>
        <begin position="1"/>
        <end position="23"/>
    </location>
</feature>
<dbReference type="OrthoDB" id="9798130at2"/>
<evidence type="ECO:0000313" key="3">
    <source>
        <dbReference type="Proteomes" id="UP000002171"/>
    </source>
</evidence>
<dbReference type="RefSeq" id="WP_007022631.1">
    <property type="nucleotide sequence ID" value="NZ_CH724127.1"/>
</dbReference>
<feature type="chain" id="PRO_5030640987" description="DUF1318 domain-containing protein" evidence="1">
    <location>
        <begin position="24"/>
        <end position="111"/>
    </location>
</feature>
<gene>
    <name evidence="2" type="ORF">MED92_03073</name>
</gene>
<evidence type="ECO:0000313" key="2">
    <source>
        <dbReference type="EMBL" id="EAR61896.1"/>
    </source>
</evidence>
<dbReference type="Pfam" id="PF07027">
    <property type="entry name" value="DUF1318"/>
    <property type="match status" value="1"/>
</dbReference>
<dbReference type="AlphaFoldDB" id="A0A7U8C8P3"/>